<sequence>MGKWASADKQEDEVPIKLSEEKEKYLAKVKEEDKLKGWKGTRARTHQSKFDEKVVARGIRQEYSISPVRSQIRYIDEKEKKDKQEIYDRLKTKEEIGGKGKIIEFTFD</sequence>
<protein>
    <submittedName>
        <fullName evidence="2">Uncharacterized protein</fullName>
    </submittedName>
</protein>
<keyword evidence="1" id="KW-1185">Reference proteome</keyword>
<proteinExistence type="predicted"/>
<dbReference type="WBParaSite" id="scaffold5195_cov198.g9223">
    <property type="protein sequence ID" value="scaffold5195_cov198.g9223"/>
    <property type="gene ID" value="scaffold5195_cov198.g9223"/>
</dbReference>
<dbReference type="AlphaFoldDB" id="A0A915MX13"/>
<accession>A0A915MX13</accession>
<dbReference type="Proteomes" id="UP000887561">
    <property type="component" value="Unplaced"/>
</dbReference>
<evidence type="ECO:0000313" key="2">
    <source>
        <dbReference type="WBParaSite" id="scaffold5195_cov198.g9223"/>
    </source>
</evidence>
<evidence type="ECO:0000313" key="1">
    <source>
        <dbReference type="Proteomes" id="UP000887561"/>
    </source>
</evidence>
<reference evidence="2" key="1">
    <citation type="submission" date="2022-11" db="UniProtKB">
        <authorList>
            <consortium name="WormBaseParasite"/>
        </authorList>
    </citation>
    <scope>IDENTIFICATION</scope>
</reference>
<organism evidence="1 2">
    <name type="scientific">Meloidogyne javanica</name>
    <name type="common">Root-knot nematode worm</name>
    <dbReference type="NCBI Taxonomy" id="6303"/>
    <lineage>
        <taxon>Eukaryota</taxon>
        <taxon>Metazoa</taxon>
        <taxon>Ecdysozoa</taxon>
        <taxon>Nematoda</taxon>
        <taxon>Chromadorea</taxon>
        <taxon>Rhabditida</taxon>
        <taxon>Tylenchina</taxon>
        <taxon>Tylenchomorpha</taxon>
        <taxon>Tylenchoidea</taxon>
        <taxon>Meloidogynidae</taxon>
        <taxon>Meloidogyninae</taxon>
        <taxon>Meloidogyne</taxon>
        <taxon>Meloidogyne incognita group</taxon>
    </lineage>
</organism>
<name>A0A915MX13_MELJA</name>